<gene>
    <name evidence="2" type="ORF">TSUD_198430</name>
</gene>
<accession>A0A2Z6P9K5</accession>
<dbReference type="AlphaFoldDB" id="A0A2Z6P9K5"/>
<keyword evidence="3" id="KW-1185">Reference proteome</keyword>
<evidence type="ECO:0000256" key="1">
    <source>
        <dbReference type="SAM" id="MobiDB-lite"/>
    </source>
</evidence>
<dbReference type="Proteomes" id="UP000242715">
    <property type="component" value="Unassembled WGS sequence"/>
</dbReference>
<evidence type="ECO:0000313" key="2">
    <source>
        <dbReference type="EMBL" id="GAU45055.1"/>
    </source>
</evidence>
<dbReference type="EMBL" id="DF974096">
    <property type="protein sequence ID" value="GAU45055.1"/>
    <property type="molecule type" value="Genomic_DNA"/>
</dbReference>
<evidence type="ECO:0000313" key="3">
    <source>
        <dbReference type="Proteomes" id="UP000242715"/>
    </source>
</evidence>
<name>A0A2Z6P9K5_TRISU</name>
<proteinExistence type="predicted"/>
<protein>
    <submittedName>
        <fullName evidence="2">Uncharacterized protein</fullName>
    </submittedName>
</protein>
<reference evidence="3" key="1">
    <citation type="journal article" date="2017" name="Front. Plant Sci.">
        <title>Climate Clever Clovers: New Paradigm to Reduce the Environmental Footprint of Ruminants by Breeding Low Methanogenic Forages Utilizing Haplotype Variation.</title>
        <authorList>
            <person name="Kaur P."/>
            <person name="Appels R."/>
            <person name="Bayer P.E."/>
            <person name="Keeble-Gagnere G."/>
            <person name="Wang J."/>
            <person name="Hirakawa H."/>
            <person name="Shirasawa K."/>
            <person name="Vercoe P."/>
            <person name="Stefanova K."/>
            <person name="Durmic Z."/>
            <person name="Nichols P."/>
            <person name="Revell C."/>
            <person name="Isobe S.N."/>
            <person name="Edwards D."/>
            <person name="Erskine W."/>
        </authorList>
    </citation>
    <scope>NUCLEOTIDE SEQUENCE [LARGE SCALE GENOMIC DNA]</scope>
    <source>
        <strain evidence="3">cv. Daliak</strain>
    </source>
</reference>
<sequence length="101" mass="11813">MSEEDKYHRGSRTSSPKPAERGERRSVRFTEREKFGHLGRKTRVSELRWRSSRSPWEGERVGFWSLGVFVNEENKRRVRCGGGEKCVVVRRSGGEQCVVDW</sequence>
<feature type="region of interest" description="Disordered" evidence="1">
    <location>
        <begin position="1"/>
        <end position="26"/>
    </location>
</feature>
<organism evidence="2 3">
    <name type="scientific">Trifolium subterraneum</name>
    <name type="common">Subterranean clover</name>
    <dbReference type="NCBI Taxonomy" id="3900"/>
    <lineage>
        <taxon>Eukaryota</taxon>
        <taxon>Viridiplantae</taxon>
        <taxon>Streptophyta</taxon>
        <taxon>Embryophyta</taxon>
        <taxon>Tracheophyta</taxon>
        <taxon>Spermatophyta</taxon>
        <taxon>Magnoliopsida</taxon>
        <taxon>eudicotyledons</taxon>
        <taxon>Gunneridae</taxon>
        <taxon>Pentapetalae</taxon>
        <taxon>rosids</taxon>
        <taxon>fabids</taxon>
        <taxon>Fabales</taxon>
        <taxon>Fabaceae</taxon>
        <taxon>Papilionoideae</taxon>
        <taxon>50 kb inversion clade</taxon>
        <taxon>NPAAA clade</taxon>
        <taxon>Hologalegina</taxon>
        <taxon>IRL clade</taxon>
        <taxon>Trifolieae</taxon>
        <taxon>Trifolium</taxon>
    </lineage>
</organism>